<sequence>MVVSPYRLHLSQTQLNLLSVCPRKYQHTYLEQLGLSLDADQQEKRQLGEQFHQLMQQHLLGLNIEPLLQAEPALVDYFQAFLRSQSEIVPTEADAYRQSECSVSIEFQGYLLTAVYDLLITGLAEARILDWKTYPKPLQARKLIENWQTRLYLFVLAEASGYEPEQLSMTYWFFQAAGDREAQKLHLPYSKKQHEQTYADLTQQLDQLTLWLEQYNQGVDFPQVPTASTYCPSCHFAVRCDRPIPASEAQSELTVIPDLTTIQEIPI</sequence>
<protein>
    <submittedName>
        <fullName evidence="5">PD-(D/E)XK nuclease family protein</fullName>
    </submittedName>
</protein>
<dbReference type="Pfam" id="PF12705">
    <property type="entry name" value="PDDEXK_1"/>
    <property type="match status" value="1"/>
</dbReference>
<reference evidence="5" key="1">
    <citation type="journal article" date="2020" name="mSystems">
        <title>Genome- and Community-Level Interaction Insights into Carbon Utilization and Element Cycling Functions of Hydrothermarchaeota in Hydrothermal Sediment.</title>
        <authorList>
            <person name="Zhou Z."/>
            <person name="Liu Y."/>
            <person name="Xu W."/>
            <person name="Pan J."/>
            <person name="Luo Z.H."/>
            <person name="Li M."/>
        </authorList>
    </citation>
    <scope>NUCLEOTIDE SEQUENCE [LARGE SCALE GENOMIC DNA]</scope>
    <source>
        <strain evidence="5">SpSt-418</strain>
    </source>
</reference>
<dbReference type="AlphaFoldDB" id="A0A7C3PEJ5"/>
<keyword evidence="3" id="KW-0234">DNA repair</keyword>
<evidence type="ECO:0000313" key="5">
    <source>
        <dbReference type="EMBL" id="HFM98134.1"/>
    </source>
</evidence>
<evidence type="ECO:0000259" key="4">
    <source>
        <dbReference type="Pfam" id="PF12705"/>
    </source>
</evidence>
<dbReference type="InterPro" id="IPR038726">
    <property type="entry name" value="PDDEXK_AddAB-type"/>
</dbReference>
<keyword evidence="2" id="KW-0547">Nucleotide-binding</keyword>
<dbReference type="GO" id="GO:0004386">
    <property type="term" value="F:helicase activity"/>
    <property type="evidence" value="ECO:0007669"/>
    <property type="project" value="UniProtKB-KW"/>
</dbReference>
<dbReference type="Gene3D" id="3.90.320.10">
    <property type="match status" value="1"/>
</dbReference>
<accession>A0A7C3PEJ5</accession>
<feature type="domain" description="PD-(D/E)XK endonuclease-like" evidence="4">
    <location>
        <begin position="9"/>
        <end position="241"/>
    </location>
</feature>
<evidence type="ECO:0000256" key="2">
    <source>
        <dbReference type="ARBA" id="ARBA00022806"/>
    </source>
</evidence>
<organism evidence="5">
    <name type="scientific">Oscillatoriales cyanobacterium SpSt-418</name>
    <dbReference type="NCBI Taxonomy" id="2282169"/>
    <lineage>
        <taxon>Bacteria</taxon>
        <taxon>Bacillati</taxon>
        <taxon>Cyanobacteriota</taxon>
        <taxon>Cyanophyceae</taxon>
        <taxon>Oscillatoriophycideae</taxon>
        <taxon>Oscillatoriales</taxon>
    </lineage>
</organism>
<dbReference type="EMBL" id="DSRU01000152">
    <property type="protein sequence ID" value="HFM98134.1"/>
    <property type="molecule type" value="Genomic_DNA"/>
</dbReference>
<name>A0A7C3PEJ5_9CYAN</name>
<keyword evidence="2" id="KW-0378">Hydrolase</keyword>
<keyword evidence="2" id="KW-0347">Helicase</keyword>
<evidence type="ECO:0000256" key="1">
    <source>
        <dbReference type="ARBA" id="ARBA00022763"/>
    </source>
</evidence>
<dbReference type="GO" id="GO:0006281">
    <property type="term" value="P:DNA repair"/>
    <property type="evidence" value="ECO:0007669"/>
    <property type="project" value="UniProtKB-KW"/>
</dbReference>
<keyword evidence="1" id="KW-0227">DNA damage</keyword>
<comment type="caution">
    <text evidence="5">The sequence shown here is derived from an EMBL/GenBank/DDBJ whole genome shotgun (WGS) entry which is preliminary data.</text>
</comment>
<evidence type="ECO:0000256" key="3">
    <source>
        <dbReference type="ARBA" id="ARBA00023204"/>
    </source>
</evidence>
<keyword evidence="2" id="KW-0067">ATP-binding</keyword>
<dbReference type="InterPro" id="IPR011604">
    <property type="entry name" value="PDDEXK-like_dom_sf"/>
</dbReference>
<gene>
    <name evidence="5" type="ORF">ENR64_10345</name>
</gene>
<proteinExistence type="predicted"/>